<evidence type="ECO:0000256" key="7">
    <source>
        <dbReference type="ARBA" id="ARBA00023136"/>
    </source>
</evidence>
<evidence type="ECO:0000256" key="4">
    <source>
        <dbReference type="ARBA" id="ARBA00022519"/>
    </source>
</evidence>
<dbReference type="SUPFAM" id="SSF54523">
    <property type="entry name" value="Pili subunits"/>
    <property type="match status" value="1"/>
</dbReference>
<keyword evidence="7 8" id="KW-0472">Membrane</keyword>
<dbReference type="GO" id="GO:0015627">
    <property type="term" value="C:type II protein secretion system complex"/>
    <property type="evidence" value="ECO:0007669"/>
    <property type="project" value="InterPro"/>
</dbReference>
<reference evidence="10 11" key="1">
    <citation type="submission" date="2017-07" db="EMBL/GenBank/DDBJ databases">
        <title>The genome sequence of Paludifilum halophilum highlights mechanisms for microbial adaptation to high salt environemnts.</title>
        <authorList>
            <person name="Belbahri L."/>
        </authorList>
    </citation>
    <scope>NUCLEOTIDE SEQUENCE [LARGE SCALE GENOMIC DNA]</scope>
    <source>
        <strain evidence="10 11">DSM 102817</strain>
    </source>
</reference>
<comment type="subcellular location">
    <subcellularLocation>
        <location evidence="1">Cell inner membrane</location>
        <topology evidence="1">Single-pass membrane protein</topology>
    </subcellularLocation>
</comment>
<evidence type="ECO:0000256" key="3">
    <source>
        <dbReference type="ARBA" id="ARBA00022481"/>
    </source>
</evidence>
<comment type="caution">
    <text evidence="10">The sequence shown here is derived from an EMBL/GenBank/DDBJ whole genome shotgun (WGS) entry which is preliminary data.</text>
</comment>
<keyword evidence="3" id="KW-0488">Methylation</keyword>
<keyword evidence="5 8" id="KW-0812">Transmembrane</keyword>
<dbReference type="GO" id="GO:0005886">
    <property type="term" value="C:plasma membrane"/>
    <property type="evidence" value="ECO:0007669"/>
    <property type="project" value="UniProtKB-SubCell"/>
</dbReference>
<evidence type="ECO:0000259" key="9">
    <source>
        <dbReference type="Pfam" id="PF12019"/>
    </source>
</evidence>
<evidence type="ECO:0000256" key="5">
    <source>
        <dbReference type="ARBA" id="ARBA00022692"/>
    </source>
</evidence>
<evidence type="ECO:0000256" key="6">
    <source>
        <dbReference type="ARBA" id="ARBA00022989"/>
    </source>
</evidence>
<evidence type="ECO:0000313" key="11">
    <source>
        <dbReference type="Proteomes" id="UP000215459"/>
    </source>
</evidence>
<dbReference type="InterPro" id="IPR022346">
    <property type="entry name" value="T2SS_GspH"/>
</dbReference>
<feature type="domain" description="General secretion pathway GspH" evidence="9">
    <location>
        <begin position="57"/>
        <end position="146"/>
    </location>
</feature>
<gene>
    <name evidence="10" type="ORF">CHM34_09840</name>
</gene>
<feature type="transmembrane region" description="Helical" evidence="8">
    <location>
        <begin position="21"/>
        <end position="43"/>
    </location>
</feature>
<dbReference type="AlphaFoldDB" id="A0A235B698"/>
<dbReference type="OrthoDB" id="2990208at2"/>
<evidence type="ECO:0000256" key="1">
    <source>
        <dbReference type="ARBA" id="ARBA00004377"/>
    </source>
</evidence>
<keyword evidence="4" id="KW-0997">Cell inner membrane</keyword>
<dbReference type="Proteomes" id="UP000215459">
    <property type="component" value="Unassembled WGS sequence"/>
</dbReference>
<dbReference type="RefSeq" id="WP_094264432.1">
    <property type="nucleotide sequence ID" value="NZ_NOWF01000005.1"/>
</dbReference>
<accession>A0A235B698</accession>
<name>A0A235B698_9BACL</name>
<dbReference type="Pfam" id="PF12019">
    <property type="entry name" value="GspH"/>
    <property type="match status" value="1"/>
</dbReference>
<organism evidence="10 11">
    <name type="scientific">Paludifilum halophilum</name>
    <dbReference type="NCBI Taxonomy" id="1642702"/>
    <lineage>
        <taxon>Bacteria</taxon>
        <taxon>Bacillati</taxon>
        <taxon>Bacillota</taxon>
        <taxon>Bacilli</taxon>
        <taxon>Bacillales</taxon>
        <taxon>Thermoactinomycetaceae</taxon>
        <taxon>Paludifilum</taxon>
    </lineage>
</organism>
<evidence type="ECO:0000256" key="2">
    <source>
        <dbReference type="ARBA" id="ARBA00022475"/>
    </source>
</evidence>
<dbReference type="EMBL" id="NOWF01000005">
    <property type="protein sequence ID" value="OYD07762.1"/>
    <property type="molecule type" value="Genomic_DNA"/>
</dbReference>
<evidence type="ECO:0000256" key="8">
    <source>
        <dbReference type="SAM" id="Phobius"/>
    </source>
</evidence>
<keyword evidence="2" id="KW-1003">Cell membrane</keyword>
<keyword evidence="11" id="KW-1185">Reference proteome</keyword>
<protein>
    <recommendedName>
        <fullName evidence="9">General secretion pathway GspH domain-containing protein</fullName>
    </recommendedName>
</protein>
<sequence>MGIKGRNHYWASRERQGGWTLVEVSLTLALAGVMTALALPAFAQLGDRLDRELFLGALAADIRMAQREAVMREEETVVRLDRDGKSYTVLRGEQVIRRKEVPTRYRLESNYPGGRLVIRRTGQMRGGTLRLYEGKQMVGKAVIQVASGRVRVEVNP</sequence>
<proteinExistence type="predicted"/>
<dbReference type="InterPro" id="IPR045584">
    <property type="entry name" value="Pilin-like"/>
</dbReference>
<keyword evidence="6 8" id="KW-1133">Transmembrane helix</keyword>
<evidence type="ECO:0000313" key="10">
    <source>
        <dbReference type="EMBL" id="OYD07762.1"/>
    </source>
</evidence>
<dbReference type="GO" id="GO:0015628">
    <property type="term" value="P:protein secretion by the type II secretion system"/>
    <property type="evidence" value="ECO:0007669"/>
    <property type="project" value="InterPro"/>
</dbReference>